<feature type="transmembrane region" description="Helical" evidence="7">
    <location>
        <begin position="224"/>
        <end position="247"/>
    </location>
</feature>
<dbReference type="PROSITE" id="PS51257">
    <property type="entry name" value="PROKAR_LIPOPROTEIN"/>
    <property type="match status" value="1"/>
</dbReference>
<keyword evidence="9" id="KW-1185">Reference proteome</keyword>
<feature type="transmembrane region" description="Helical" evidence="7">
    <location>
        <begin position="47"/>
        <end position="65"/>
    </location>
</feature>
<dbReference type="PANTHER" id="PTHR42865:SF7">
    <property type="entry name" value="PROTON_GLUTAMATE-ASPARTATE SYMPORTER"/>
    <property type="match status" value="1"/>
</dbReference>
<gene>
    <name evidence="8" type="ORF">DFR38_108195</name>
</gene>
<keyword evidence="4 7" id="KW-0812">Transmembrane</keyword>
<evidence type="ECO:0000256" key="6">
    <source>
        <dbReference type="ARBA" id="ARBA00023136"/>
    </source>
</evidence>
<dbReference type="GO" id="GO:0006835">
    <property type="term" value="P:dicarboxylic acid transport"/>
    <property type="evidence" value="ECO:0007669"/>
    <property type="project" value="TreeGrafter"/>
</dbReference>
<protein>
    <submittedName>
        <fullName evidence="8">Na+/H+-dicarboxylate symporter</fullName>
    </submittedName>
</protein>
<comment type="subcellular location">
    <subcellularLocation>
        <location evidence="1">Cell membrane</location>
        <topology evidence="1">Multi-pass membrane protein</topology>
    </subcellularLocation>
</comment>
<organism evidence="8 9">
    <name type="scientific">Aquitalea magnusonii</name>
    <dbReference type="NCBI Taxonomy" id="332411"/>
    <lineage>
        <taxon>Bacteria</taxon>
        <taxon>Pseudomonadati</taxon>
        <taxon>Pseudomonadota</taxon>
        <taxon>Betaproteobacteria</taxon>
        <taxon>Neisseriales</taxon>
        <taxon>Chromobacteriaceae</taxon>
        <taxon>Aquitalea</taxon>
    </lineage>
</organism>
<dbReference type="InterPro" id="IPR001991">
    <property type="entry name" value="Na-dicarboxylate_symporter"/>
</dbReference>
<feature type="transmembrane region" description="Helical" evidence="7">
    <location>
        <begin position="353"/>
        <end position="376"/>
    </location>
</feature>
<sequence>MKTNKITLWVLIALVLGIAVGYGCHTSITDPKQLKDVAGYFSILTDVFMRLIKMIIAPLVMSTLVHGIGSSDSRSIGRVGLKAMGWFMGASLVSLFLGLIFANTLQPGLGYTLPMADASAPVVKAAALNLKDFITHMFPTSFFDAMAKNEVLQVVVFSVFFGVAIASYKGPKPDILMKGLEQLANIMLRVTNIVMMFAPVGVFGAVAATITADGLGVLSMYAKFMGSFYLALTCLWLLMIAAAYGFIGKKIFALLKNIRMPLMLGFATASSEAAYPTLLEQLERFGIKERISGFVLPLGYSFNLDGSIMYTSFAALFISQVANIHLSLGQQITMLLILLITSKGIAGVPRASLVVVAAVLPMFNLPETGILLILGIDHFLDMGRTATNVLGNAIATTVVAASEGDIDAGAAQSNPALAEDQA</sequence>
<dbReference type="InterPro" id="IPR036458">
    <property type="entry name" value="Na:dicarbo_symporter_sf"/>
</dbReference>
<dbReference type="EMBL" id="QJKC01000008">
    <property type="protein sequence ID" value="PXX48103.1"/>
    <property type="molecule type" value="Genomic_DNA"/>
</dbReference>
<proteinExistence type="predicted"/>
<evidence type="ECO:0000256" key="2">
    <source>
        <dbReference type="ARBA" id="ARBA00022448"/>
    </source>
</evidence>
<dbReference type="GO" id="GO:0005886">
    <property type="term" value="C:plasma membrane"/>
    <property type="evidence" value="ECO:0007669"/>
    <property type="project" value="UniProtKB-SubCell"/>
</dbReference>
<dbReference type="PRINTS" id="PR00173">
    <property type="entry name" value="EDTRNSPORT"/>
</dbReference>
<feature type="transmembrane region" description="Helical" evidence="7">
    <location>
        <begin position="294"/>
        <end position="318"/>
    </location>
</feature>
<dbReference type="RefSeq" id="WP_059284944.1">
    <property type="nucleotide sequence ID" value="NZ_LNQU01000011.1"/>
</dbReference>
<keyword evidence="2" id="KW-0813">Transport</keyword>
<dbReference type="Proteomes" id="UP000248395">
    <property type="component" value="Unassembled WGS sequence"/>
</dbReference>
<feature type="transmembrane region" description="Helical" evidence="7">
    <location>
        <begin position="86"/>
        <end position="105"/>
    </location>
</feature>
<evidence type="ECO:0000313" key="8">
    <source>
        <dbReference type="EMBL" id="PXX48103.1"/>
    </source>
</evidence>
<comment type="caution">
    <text evidence="8">The sequence shown here is derived from an EMBL/GenBank/DDBJ whole genome shotgun (WGS) entry which is preliminary data.</text>
</comment>
<accession>A0A318JHC0</accession>
<keyword evidence="3" id="KW-1003">Cell membrane</keyword>
<evidence type="ECO:0000256" key="7">
    <source>
        <dbReference type="SAM" id="Phobius"/>
    </source>
</evidence>
<dbReference type="AlphaFoldDB" id="A0A318JHC0"/>
<dbReference type="PANTHER" id="PTHR42865">
    <property type="entry name" value="PROTON/GLUTAMATE-ASPARTATE SYMPORTER"/>
    <property type="match status" value="1"/>
</dbReference>
<feature type="transmembrane region" description="Helical" evidence="7">
    <location>
        <begin position="151"/>
        <end position="169"/>
    </location>
</feature>
<feature type="transmembrane region" description="Helical" evidence="7">
    <location>
        <begin position="190"/>
        <end position="212"/>
    </location>
</feature>
<dbReference type="GO" id="GO:0015293">
    <property type="term" value="F:symporter activity"/>
    <property type="evidence" value="ECO:0007669"/>
    <property type="project" value="UniProtKB-KW"/>
</dbReference>
<evidence type="ECO:0000256" key="5">
    <source>
        <dbReference type="ARBA" id="ARBA00022989"/>
    </source>
</evidence>
<evidence type="ECO:0000313" key="9">
    <source>
        <dbReference type="Proteomes" id="UP000248395"/>
    </source>
</evidence>
<evidence type="ECO:0000256" key="1">
    <source>
        <dbReference type="ARBA" id="ARBA00004651"/>
    </source>
</evidence>
<dbReference type="OrthoDB" id="9766690at2"/>
<keyword evidence="5 7" id="KW-1133">Transmembrane helix</keyword>
<dbReference type="SUPFAM" id="SSF118215">
    <property type="entry name" value="Proton glutamate symport protein"/>
    <property type="match status" value="1"/>
</dbReference>
<feature type="transmembrane region" description="Helical" evidence="7">
    <location>
        <begin position="324"/>
        <end position="341"/>
    </location>
</feature>
<name>A0A318JHC0_9NEIS</name>
<dbReference type="Pfam" id="PF00375">
    <property type="entry name" value="SDF"/>
    <property type="match status" value="1"/>
</dbReference>
<keyword evidence="6 7" id="KW-0472">Membrane</keyword>
<reference evidence="8 9" key="1">
    <citation type="submission" date="2018-05" db="EMBL/GenBank/DDBJ databases">
        <title>Genomic Encyclopedia of Type Strains, Phase IV (KMG-IV): sequencing the most valuable type-strain genomes for metagenomic binning, comparative biology and taxonomic classification.</title>
        <authorList>
            <person name="Goeker M."/>
        </authorList>
    </citation>
    <scope>NUCLEOTIDE SEQUENCE [LARGE SCALE GENOMIC DNA]</scope>
    <source>
        <strain evidence="8 9">DSM 25134</strain>
    </source>
</reference>
<dbReference type="Gene3D" id="1.10.3860.10">
    <property type="entry name" value="Sodium:dicarboxylate symporter"/>
    <property type="match status" value="1"/>
</dbReference>
<evidence type="ECO:0000256" key="4">
    <source>
        <dbReference type="ARBA" id="ARBA00022692"/>
    </source>
</evidence>
<evidence type="ECO:0000256" key="3">
    <source>
        <dbReference type="ARBA" id="ARBA00022475"/>
    </source>
</evidence>